<dbReference type="GO" id="GO:0016491">
    <property type="term" value="F:oxidoreductase activity"/>
    <property type="evidence" value="ECO:0007669"/>
    <property type="project" value="UniProtKB-ARBA"/>
</dbReference>
<dbReference type="Pfam" id="PF05721">
    <property type="entry name" value="PhyH"/>
    <property type="match status" value="1"/>
</dbReference>
<dbReference type="PANTHER" id="PTHR20883:SF48">
    <property type="entry name" value="ECTOINE DIOXYGENASE"/>
    <property type="match status" value="1"/>
</dbReference>
<reference evidence="1" key="1">
    <citation type="submission" date="2018-05" db="EMBL/GenBank/DDBJ databases">
        <authorList>
            <person name="Lanie J.A."/>
            <person name="Ng W.-L."/>
            <person name="Kazmierczak K.M."/>
            <person name="Andrzejewski T.M."/>
            <person name="Davidsen T.M."/>
            <person name="Wayne K.J."/>
            <person name="Tettelin H."/>
            <person name="Glass J.I."/>
            <person name="Rusch D."/>
            <person name="Podicherti R."/>
            <person name="Tsui H.-C.T."/>
            <person name="Winkler M.E."/>
        </authorList>
    </citation>
    <scope>NUCLEOTIDE SEQUENCE</scope>
</reference>
<dbReference type="GO" id="GO:0046872">
    <property type="term" value="F:metal ion binding"/>
    <property type="evidence" value="ECO:0007669"/>
    <property type="project" value="UniProtKB-ARBA"/>
</dbReference>
<accession>A0A381WDH7</accession>
<sequence>MRDAAGEILSGATRGTRGVGFDPWTNQPGDEVNPNRVTYMNDIFLIHERFDAHMRASALTQVFCELYGPDINGFQSATVIKTPQLNNDFHGWHQDAPDYVPLSNFKNGCAITYLHAMGPDTGGTSLVPGSHRDGVFERGYETVEGWPVKKRVIVGFEAYEALAIAPEFSPGDVLVFDSWLMHRANSNYTNESKIGLINVYQAKDCIDLEDRNTFGPANLPITRSGTALSAKESRRLRDEETIERNSRD</sequence>
<protein>
    <recommendedName>
        <fullName evidence="2">Phytanoyl-CoA dioxygenase</fullName>
    </recommendedName>
</protein>
<dbReference type="EMBL" id="UINC01011442">
    <property type="protein sequence ID" value="SVA50514.1"/>
    <property type="molecule type" value="Genomic_DNA"/>
</dbReference>
<dbReference type="Gene3D" id="2.60.120.620">
    <property type="entry name" value="q2cbj1_9rhob like domain"/>
    <property type="match status" value="1"/>
</dbReference>
<dbReference type="AlphaFoldDB" id="A0A381WDH7"/>
<organism evidence="1">
    <name type="scientific">marine metagenome</name>
    <dbReference type="NCBI Taxonomy" id="408172"/>
    <lineage>
        <taxon>unclassified sequences</taxon>
        <taxon>metagenomes</taxon>
        <taxon>ecological metagenomes</taxon>
    </lineage>
</organism>
<gene>
    <name evidence="1" type="ORF">METZ01_LOCUS103368</name>
</gene>
<dbReference type="InterPro" id="IPR008775">
    <property type="entry name" value="Phytyl_CoA_dOase-like"/>
</dbReference>
<dbReference type="SUPFAM" id="SSF51197">
    <property type="entry name" value="Clavaminate synthase-like"/>
    <property type="match status" value="1"/>
</dbReference>
<dbReference type="PANTHER" id="PTHR20883">
    <property type="entry name" value="PHYTANOYL-COA DIOXYGENASE DOMAIN CONTAINING 1"/>
    <property type="match status" value="1"/>
</dbReference>
<evidence type="ECO:0008006" key="2">
    <source>
        <dbReference type="Google" id="ProtNLM"/>
    </source>
</evidence>
<evidence type="ECO:0000313" key="1">
    <source>
        <dbReference type="EMBL" id="SVA50514.1"/>
    </source>
</evidence>
<name>A0A381WDH7_9ZZZZ</name>
<proteinExistence type="predicted"/>